<reference evidence="3" key="2">
    <citation type="submission" date="2022-11" db="EMBL/GenBank/DDBJ databases">
        <title>Genomic repertoires linked with pathogenic potency of arthritogenic Prevotella copri isolated from the gut of rheumatoid arthritis patients.</title>
        <authorList>
            <person name="Nii T."/>
            <person name="Maeda Y."/>
            <person name="Motooka D."/>
            <person name="Naito M."/>
            <person name="Matsumoto Y."/>
            <person name="Ogawa T."/>
            <person name="Oguro-Igashira E."/>
            <person name="Kishikawa T."/>
            <person name="Yamashita M."/>
            <person name="Koizumi S."/>
            <person name="Kurakawa T."/>
            <person name="Okumura R."/>
            <person name="Kayama H."/>
            <person name="Murakami M."/>
            <person name="Sakaguchi T."/>
            <person name="Das B."/>
            <person name="Nakamura S."/>
            <person name="Okada Y."/>
            <person name="Kumanogoh A."/>
            <person name="Takeda K."/>
        </authorList>
    </citation>
    <scope>NUCLEOTIDE SEQUENCE</scope>
    <source>
        <strain evidence="3">N016-13</strain>
    </source>
</reference>
<dbReference type="InterPro" id="IPR046173">
    <property type="entry name" value="DUF6175"/>
</dbReference>
<accession>A0A3E5E6K9</accession>
<evidence type="ECO:0000313" key="4">
    <source>
        <dbReference type="Proteomes" id="UP001209074"/>
    </source>
</evidence>
<evidence type="ECO:0000313" key="3">
    <source>
        <dbReference type="EMBL" id="MCW4092232.1"/>
    </source>
</evidence>
<comment type="caution">
    <text evidence="3">The sequence shown here is derived from an EMBL/GenBank/DDBJ whole genome shotgun (WGS) entry which is preliminary data.</text>
</comment>
<reference evidence="2" key="1">
    <citation type="submission" date="2022-07" db="EMBL/GenBank/DDBJ databases">
        <title>Prevotella copri.</title>
        <authorList>
            <person name="Yang C."/>
        </authorList>
    </citation>
    <scope>NUCLEOTIDE SEQUENCE</scope>
    <source>
        <strain evidence="2">HF1476</strain>
    </source>
</reference>
<name>A0A3E5E6K9_9BACT</name>
<dbReference type="EMBL" id="JAPDUS010000002">
    <property type="protein sequence ID" value="MCW4092232.1"/>
    <property type="molecule type" value="Genomic_DNA"/>
</dbReference>
<feature type="signal peptide" evidence="1">
    <location>
        <begin position="1"/>
        <end position="19"/>
    </location>
</feature>
<proteinExistence type="predicted"/>
<evidence type="ECO:0000313" key="2">
    <source>
        <dbReference type="EMBL" id="MCP9601024.1"/>
    </source>
</evidence>
<dbReference type="Pfam" id="PF19672">
    <property type="entry name" value="DUF6175"/>
    <property type="match status" value="1"/>
</dbReference>
<keyword evidence="1" id="KW-0732">Signal</keyword>
<protein>
    <submittedName>
        <fullName evidence="3">DUF6175 family protein</fullName>
    </submittedName>
</protein>
<dbReference type="RefSeq" id="WP_117586575.1">
    <property type="nucleotide sequence ID" value="NZ_DAWDQD010000012.1"/>
</dbReference>
<feature type="chain" id="PRO_5043182903" evidence="1">
    <location>
        <begin position="20"/>
        <end position="324"/>
    </location>
</feature>
<sequence>MKKLFISFMALLCTLGAFAQSTAENINQPKAMKPIIMVVPEKAWCINQGFVKDGDPKSPDYEKALLNNDVLNVITKMGGIMQERGYPLKNLQSALDQLKNESAMDLALVSKADGEIVEDELDQLTRVAQADILVNIAFTRTTYGPRNMVEFRVTSIDAATSKQIGGETGRSSASGAPISALLEESVLGFIDNFTGSIQRHFEDLVANGREGSVIFKIANDCPLTFESEVNLNGDTGELNEVIDYWMNEHTVNGSFTQNGKTRNRLSYEQVRFPLFGKGKFGGKPKAINMDGFIKPITQFLSQFGLSVSTTPVGIGKAYVVLGGK</sequence>
<dbReference type="AlphaFoldDB" id="A0A3E5E6K9"/>
<evidence type="ECO:0000256" key="1">
    <source>
        <dbReference type="SAM" id="SignalP"/>
    </source>
</evidence>
<organism evidence="3 4">
    <name type="scientific">Segatella copri</name>
    <dbReference type="NCBI Taxonomy" id="165179"/>
    <lineage>
        <taxon>Bacteria</taxon>
        <taxon>Pseudomonadati</taxon>
        <taxon>Bacteroidota</taxon>
        <taxon>Bacteroidia</taxon>
        <taxon>Bacteroidales</taxon>
        <taxon>Prevotellaceae</taxon>
        <taxon>Segatella</taxon>
    </lineage>
</organism>
<dbReference type="EMBL" id="JANDWN010000053">
    <property type="protein sequence ID" value="MCP9601024.1"/>
    <property type="molecule type" value="Genomic_DNA"/>
</dbReference>
<dbReference type="Proteomes" id="UP001209074">
    <property type="component" value="Unassembled WGS sequence"/>
</dbReference>
<gene>
    <name evidence="2" type="ORF">NNC55_13875</name>
    <name evidence="3" type="ORF">ONT05_01460</name>
</gene>
<dbReference type="Proteomes" id="UP001204486">
    <property type="component" value="Unassembled WGS sequence"/>
</dbReference>